<comment type="caution">
    <text evidence="15">The sequence shown here is derived from an EMBL/GenBank/DDBJ whole genome shotgun (WGS) entry which is preliminary data.</text>
</comment>
<dbReference type="OrthoDB" id="1470350at2759"/>
<keyword evidence="6" id="KW-0812">Transmembrane</keyword>
<comment type="pathway">
    <text evidence="3">Secondary metabolite biosynthesis; terpenoid biosynthesis.</text>
</comment>
<sequence length="535" mass="59436">MSPIIVILVLLILFYGTRAIRRTVFSALDNVPGPPRKSIITGHLTQLHNPEGYPGAFQQELEQKYGQVVKLDGLFGDRQLFVFDPAALESILVKDRDTYGLPSWNTSLNTLILGKGILSTNGDDHRRYRKIMVPAFSTANLRGMIPLFYEVAQRTRDGLISPHVISTRQKVDMNAILCRTSLELIGQTGIGYSFDPMLPEQEHINHYAQALRRLMPAAFKLQLGFPFLPVLIKLFPTSFLQLMCNLIPLPALHNLRKVVDFLDATAAELVKERKAEMERGAQDLAEDRSDIMSILVKANTNAERGMHLTDQELVACTSMIIFAATDTTSSSMNRMFHVLAEHPEVQEKLRAEILATSELLDHDSLVALPYLDGVVREILRLYPPIAPVDYRQAAVDSVLPLSTPLTGVDGKVLDSILVPKGTTVYVGISAANHSTQIWGEDALDFKPERWTNGKAAGVTTKLCGVYGNTMTFIGGGRSCIGFKFAQLEMKVVACVLLRAFRFSATGIHVQWRNTGIMFTPHVDNRSELPVLVERL</sequence>
<name>A0A8H7D9E8_9AGAR</name>
<dbReference type="InterPro" id="IPR036396">
    <property type="entry name" value="Cyt_P450_sf"/>
</dbReference>
<evidence type="ECO:0000256" key="8">
    <source>
        <dbReference type="ARBA" id="ARBA00022989"/>
    </source>
</evidence>
<dbReference type="GO" id="GO:0016020">
    <property type="term" value="C:membrane"/>
    <property type="evidence" value="ECO:0007669"/>
    <property type="project" value="UniProtKB-SubCell"/>
</dbReference>
<organism evidence="15 16">
    <name type="scientific">Mycena venus</name>
    <dbReference type="NCBI Taxonomy" id="2733690"/>
    <lineage>
        <taxon>Eukaryota</taxon>
        <taxon>Fungi</taxon>
        <taxon>Dikarya</taxon>
        <taxon>Basidiomycota</taxon>
        <taxon>Agaricomycotina</taxon>
        <taxon>Agaricomycetes</taxon>
        <taxon>Agaricomycetidae</taxon>
        <taxon>Agaricales</taxon>
        <taxon>Marasmiineae</taxon>
        <taxon>Mycenaceae</taxon>
        <taxon>Mycena</taxon>
    </lineage>
</organism>
<dbReference type="AlphaFoldDB" id="A0A8H7D9E8"/>
<dbReference type="Gene3D" id="1.10.630.10">
    <property type="entry name" value="Cytochrome P450"/>
    <property type="match status" value="1"/>
</dbReference>
<dbReference type="GO" id="GO:0005506">
    <property type="term" value="F:iron ion binding"/>
    <property type="evidence" value="ECO:0007669"/>
    <property type="project" value="InterPro"/>
</dbReference>
<keyword evidence="9" id="KW-0560">Oxidoreductase</keyword>
<feature type="chain" id="PRO_5034662301" evidence="14">
    <location>
        <begin position="20"/>
        <end position="535"/>
    </location>
</feature>
<evidence type="ECO:0000256" key="5">
    <source>
        <dbReference type="ARBA" id="ARBA00022617"/>
    </source>
</evidence>
<evidence type="ECO:0000256" key="11">
    <source>
        <dbReference type="ARBA" id="ARBA00023033"/>
    </source>
</evidence>
<feature type="binding site" description="axial binding residue" evidence="13">
    <location>
        <position position="479"/>
    </location>
    <ligand>
        <name>heme</name>
        <dbReference type="ChEBI" id="CHEBI:30413"/>
    </ligand>
    <ligandPart>
        <name>Fe</name>
        <dbReference type="ChEBI" id="CHEBI:18248"/>
    </ligandPart>
</feature>
<comment type="subcellular location">
    <subcellularLocation>
        <location evidence="2">Membrane</location>
    </subcellularLocation>
</comment>
<reference evidence="15" key="1">
    <citation type="submission" date="2020-05" db="EMBL/GenBank/DDBJ databases">
        <title>Mycena genomes resolve the evolution of fungal bioluminescence.</title>
        <authorList>
            <person name="Tsai I.J."/>
        </authorList>
    </citation>
    <scope>NUCLEOTIDE SEQUENCE</scope>
    <source>
        <strain evidence="15">CCC161011</strain>
    </source>
</reference>
<dbReference type="InterPro" id="IPR001128">
    <property type="entry name" value="Cyt_P450"/>
</dbReference>
<dbReference type="Pfam" id="PF00067">
    <property type="entry name" value="p450"/>
    <property type="match status" value="1"/>
</dbReference>
<dbReference type="SUPFAM" id="SSF48264">
    <property type="entry name" value="Cytochrome P450"/>
    <property type="match status" value="1"/>
</dbReference>
<evidence type="ECO:0000256" key="6">
    <source>
        <dbReference type="ARBA" id="ARBA00022692"/>
    </source>
</evidence>
<keyword evidence="16" id="KW-1185">Reference proteome</keyword>
<evidence type="ECO:0000256" key="12">
    <source>
        <dbReference type="ARBA" id="ARBA00023136"/>
    </source>
</evidence>
<feature type="signal peptide" evidence="14">
    <location>
        <begin position="1"/>
        <end position="19"/>
    </location>
</feature>
<protein>
    <submittedName>
        <fullName evidence="15">Cytochrome P450</fullName>
    </submittedName>
</protein>
<dbReference type="PRINTS" id="PR00385">
    <property type="entry name" value="P450"/>
</dbReference>
<evidence type="ECO:0000256" key="3">
    <source>
        <dbReference type="ARBA" id="ARBA00004721"/>
    </source>
</evidence>
<evidence type="ECO:0000256" key="13">
    <source>
        <dbReference type="PIRSR" id="PIRSR602403-1"/>
    </source>
</evidence>
<dbReference type="InterPro" id="IPR002403">
    <property type="entry name" value="Cyt_P450_E_grp-IV"/>
</dbReference>
<keyword evidence="11" id="KW-0503">Monooxygenase</keyword>
<dbReference type="PANTHER" id="PTHR24305">
    <property type="entry name" value="CYTOCHROME P450"/>
    <property type="match status" value="1"/>
</dbReference>
<keyword evidence="5 13" id="KW-0349">Heme</keyword>
<dbReference type="GO" id="GO:0020037">
    <property type="term" value="F:heme binding"/>
    <property type="evidence" value="ECO:0007669"/>
    <property type="project" value="InterPro"/>
</dbReference>
<evidence type="ECO:0000256" key="7">
    <source>
        <dbReference type="ARBA" id="ARBA00022723"/>
    </source>
</evidence>
<dbReference type="GO" id="GO:0004497">
    <property type="term" value="F:monooxygenase activity"/>
    <property type="evidence" value="ECO:0007669"/>
    <property type="project" value="UniProtKB-KW"/>
</dbReference>
<evidence type="ECO:0000256" key="2">
    <source>
        <dbReference type="ARBA" id="ARBA00004370"/>
    </source>
</evidence>
<proteinExistence type="inferred from homology"/>
<dbReference type="InterPro" id="IPR050121">
    <property type="entry name" value="Cytochrome_P450_monoxygenase"/>
</dbReference>
<accession>A0A8H7D9E8</accession>
<dbReference type="EMBL" id="JACAZI010000003">
    <property type="protein sequence ID" value="KAF7366205.1"/>
    <property type="molecule type" value="Genomic_DNA"/>
</dbReference>
<comment type="cofactor">
    <cofactor evidence="1 13">
        <name>heme</name>
        <dbReference type="ChEBI" id="CHEBI:30413"/>
    </cofactor>
</comment>
<evidence type="ECO:0000313" key="16">
    <source>
        <dbReference type="Proteomes" id="UP000620124"/>
    </source>
</evidence>
<dbReference type="Proteomes" id="UP000620124">
    <property type="component" value="Unassembled WGS sequence"/>
</dbReference>
<keyword evidence="10 13" id="KW-0408">Iron</keyword>
<evidence type="ECO:0000256" key="10">
    <source>
        <dbReference type="ARBA" id="ARBA00023004"/>
    </source>
</evidence>
<dbReference type="PANTHER" id="PTHR24305:SF166">
    <property type="entry name" value="CYTOCHROME P450 12A4, MITOCHONDRIAL-RELATED"/>
    <property type="match status" value="1"/>
</dbReference>
<evidence type="ECO:0000256" key="14">
    <source>
        <dbReference type="SAM" id="SignalP"/>
    </source>
</evidence>
<keyword evidence="12" id="KW-0472">Membrane</keyword>
<keyword evidence="7 13" id="KW-0479">Metal-binding</keyword>
<keyword evidence="8" id="KW-1133">Transmembrane helix</keyword>
<evidence type="ECO:0000313" key="15">
    <source>
        <dbReference type="EMBL" id="KAF7366205.1"/>
    </source>
</evidence>
<dbReference type="GO" id="GO:0016705">
    <property type="term" value="F:oxidoreductase activity, acting on paired donors, with incorporation or reduction of molecular oxygen"/>
    <property type="evidence" value="ECO:0007669"/>
    <property type="project" value="InterPro"/>
</dbReference>
<evidence type="ECO:0000256" key="9">
    <source>
        <dbReference type="ARBA" id="ARBA00023002"/>
    </source>
</evidence>
<evidence type="ECO:0000256" key="4">
    <source>
        <dbReference type="ARBA" id="ARBA00010617"/>
    </source>
</evidence>
<gene>
    <name evidence="15" type="ORF">MVEN_00497600</name>
</gene>
<dbReference type="PRINTS" id="PR00465">
    <property type="entry name" value="EP450IV"/>
</dbReference>
<evidence type="ECO:0000256" key="1">
    <source>
        <dbReference type="ARBA" id="ARBA00001971"/>
    </source>
</evidence>
<comment type="similarity">
    <text evidence="4">Belongs to the cytochrome P450 family.</text>
</comment>
<keyword evidence="14" id="KW-0732">Signal</keyword>